<dbReference type="InterPro" id="IPR036716">
    <property type="entry name" value="Pest_crys_N_sf"/>
</dbReference>
<dbReference type="InterPro" id="IPR001878">
    <property type="entry name" value="Znf_CCHC"/>
</dbReference>
<keyword evidence="1" id="KW-0863">Zinc-finger</keyword>
<dbReference type="PROSITE" id="PS50158">
    <property type="entry name" value="ZF_CCHC"/>
    <property type="match status" value="1"/>
</dbReference>
<dbReference type="GO" id="GO:0090729">
    <property type="term" value="F:toxin activity"/>
    <property type="evidence" value="ECO:0007669"/>
    <property type="project" value="InterPro"/>
</dbReference>
<dbReference type="GO" id="GO:0003676">
    <property type="term" value="F:nucleic acid binding"/>
    <property type="evidence" value="ECO:0007669"/>
    <property type="project" value="InterPro"/>
</dbReference>
<name>A0A6L2NFI4_TANCI</name>
<gene>
    <name evidence="4" type="ORF">Tci_055810</name>
</gene>
<keyword evidence="1" id="KW-0862">Zinc</keyword>
<protein>
    <recommendedName>
        <fullName evidence="3">CCHC-type domain-containing protein</fullName>
    </recommendedName>
</protein>
<feature type="compositionally biased region" description="Low complexity" evidence="2">
    <location>
        <begin position="70"/>
        <end position="82"/>
    </location>
</feature>
<dbReference type="AlphaFoldDB" id="A0A6L2NFI4"/>
<proteinExistence type="predicted"/>
<evidence type="ECO:0000313" key="4">
    <source>
        <dbReference type="EMBL" id="GEU83832.1"/>
    </source>
</evidence>
<comment type="caution">
    <text evidence="4">The sequence shown here is derived from an EMBL/GenBank/DDBJ whole genome shotgun (WGS) entry which is preliminary data.</text>
</comment>
<dbReference type="SUPFAM" id="SSF56849">
    <property type="entry name" value="delta-Endotoxin (insectocide), N-terminal domain"/>
    <property type="match status" value="1"/>
</dbReference>
<reference evidence="4" key="1">
    <citation type="journal article" date="2019" name="Sci. Rep.">
        <title>Draft genome of Tanacetum cinerariifolium, the natural source of mosquito coil.</title>
        <authorList>
            <person name="Yamashiro T."/>
            <person name="Shiraishi A."/>
            <person name="Satake H."/>
            <person name="Nakayama K."/>
        </authorList>
    </citation>
    <scope>NUCLEOTIDE SEQUENCE</scope>
</reference>
<feature type="domain" description="CCHC-type" evidence="3">
    <location>
        <begin position="118"/>
        <end position="134"/>
    </location>
</feature>
<organism evidence="4">
    <name type="scientific">Tanacetum cinerariifolium</name>
    <name type="common">Dalmatian daisy</name>
    <name type="synonym">Chrysanthemum cinerariifolium</name>
    <dbReference type="NCBI Taxonomy" id="118510"/>
    <lineage>
        <taxon>Eukaryota</taxon>
        <taxon>Viridiplantae</taxon>
        <taxon>Streptophyta</taxon>
        <taxon>Embryophyta</taxon>
        <taxon>Tracheophyta</taxon>
        <taxon>Spermatophyta</taxon>
        <taxon>Magnoliopsida</taxon>
        <taxon>eudicotyledons</taxon>
        <taxon>Gunneridae</taxon>
        <taxon>Pentapetalae</taxon>
        <taxon>asterids</taxon>
        <taxon>campanulids</taxon>
        <taxon>Asterales</taxon>
        <taxon>Asteraceae</taxon>
        <taxon>Asteroideae</taxon>
        <taxon>Anthemideae</taxon>
        <taxon>Anthemidinae</taxon>
        <taxon>Tanacetum</taxon>
    </lineage>
</organism>
<dbReference type="Gene3D" id="4.10.60.10">
    <property type="entry name" value="Zinc finger, CCHC-type"/>
    <property type="match status" value="1"/>
</dbReference>
<keyword evidence="1" id="KW-0479">Metal-binding</keyword>
<evidence type="ECO:0000256" key="1">
    <source>
        <dbReference type="PROSITE-ProRule" id="PRU00047"/>
    </source>
</evidence>
<evidence type="ECO:0000259" key="3">
    <source>
        <dbReference type="PROSITE" id="PS50158"/>
    </source>
</evidence>
<sequence>MCARMFPKVLDKIGRYIGGLLNMIHGSVMASNPKTMQDVIEFTTELIDKKISTFDERQANNKRKFKDTSKNNQNQQQNNKQNTSRAYTVGFNDKKPYGCSKPLCSKCNYYHDGQCAPKCHKCNRVDHLARDCRSVVNANTANNQRGAEAGQKPTCFECGSQ</sequence>
<dbReference type="GO" id="GO:0008270">
    <property type="term" value="F:zinc ion binding"/>
    <property type="evidence" value="ECO:0007669"/>
    <property type="project" value="UniProtKB-KW"/>
</dbReference>
<dbReference type="EMBL" id="BKCJ010008760">
    <property type="protein sequence ID" value="GEU83832.1"/>
    <property type="molecule type" value="Genomic_DNA"/>
</dbReference>
<dbReference type="Pfam" id="PF00098">
    <property type="entry name" value="zf-CCHC"/>
    <property type="match status" value="1"/>
</dbReference>
<feature type="region of interest" description="Disordered" evidence="2">
    <location>
        <begin position="57"/>
        <end position="87"/>
    </location>
</feature>
<evidence type="ECO:0000256" key="2">
    <source>
        <dbReference type="SAM" id="MobiDB-lite"/>
    </source>
</evidence>
<accession>A0A6L2NFI4</accession>
<dbReference type="SMART" id="SM00343">
    <property type="entry name" value="ZnF_C2HC"/>
    <property type="match status" value="1"/>
</dbReference>